<proteinExistence type="predicted"/>
<reference evidence="2 3" key="1">
    <citation type="submission" date="2019-10" db="EMBL/GenBank/DDBJ databases">
        <title>Unraveling microbial dark matter from salterns through culturing: the case of the genus Halosegnis.</title>
        <authorList>
            <person name="Duran-Viseras A."/>
            <person name="Andrei A.-S."/>
            <person name="Vera-Gargallo B."/>
            <person name="Ghai R."/>
            <person name="Sanchez-Porro C."/>
            <person name="Ventosa A."/>
        </authorList>
    </citation>
    <scope>NUCLEOTIDE SEQUENCE [LARGE SCALE GENOMIC DNA]</scope>
    <source>
        <strain evidence="2 3">F18-79</strain>
    </source>
</reference>
<organism evidence="2 3">
    <name type="scientific">Halosegnis rubeus</name>
    <dbReference type="NCBI Taxonomy" id="2212850"/>
    <lineage>
        <taxon>Archaea</taxon>
        <taxon>Methanobacteriati</taxon>
        <taxon>Methanobacteriota</taxon>
        <taxon>Stenosarchaea group</taxon>
        <taxon>Halobacteria</taxon>
        <taxon>Halobacteriales</taxon>
        <taxon>Natronomonadaceae</taxon>
        <taxon>Halosegnis</taxon>
    </lineage>
</organism>
<evidence type="ECO:0000313" key="3">
    <source>
        <dbReference type="Proteomes" id="UP000326865"/>
    </source>
</evidence>
<dbReference type="Pfam" id="PF26404">
    <property type="entry name" value="DUF8102"/>
    <property type="match status" value="1"/>
</dbReference>
<dbReference type="AlphaFoldDB" id="A0A5N5U1U4"/>
<evidence type="ECO:0000313" key="2">
    <source>
        <dbReference type="EMBL" id="KAB7512435.1"/>
    </source>
</evidence>
<feature type="domain" description="Domain of unknown function" evidence="1">
    <location>
        <begin position="2"/>
        <end position="137"/>
    </location>
</feature>
<keyword evidence="3" id="KW-1185">Reference proteome</keyword>
<comment type="caution">
    <text evidence="2">The sequence shown here is derived from an EMBL/GenBank/DDBJ whole genome shotgun (WGS) entry which is preliminary data.</text>
</comment>
<accession>A0A5N5U1U4</accession>
<protein>
    <recommendedName>
        <fullName evidence="1">Domain of unknown function domain-containing protein</fullName>
    </recommendedName>
</protein>
<dbReference type="InterPro" id="IPR058415">
    <property type="entry name" value="DUF8102"/>
</dbReference>
<dbReference type="EMBL" id="QKKZ01000010">
    <property type="protein sequence ID" value="KAB7512435.1"/>
    <property type="molecule type" value="Genomic_DNA"/>
</dbReference>
<dbReference type="Proteomes" id="UP000326865">
    <property type="component" value="Unassembled WGS sequence"/>
</dbReference>
<evidence type="ECO:0000259" key="1">
    <source>
        <dbReference type="Pfam" id="PF26404"/>
    </source>
</evidence>
<gene>
    <name evidence="2" type="ORF">DM867_13065</name>
</gene>
<name>A0A5N5U1U4_9EURY</name>
<sequence length="175" mass="19760">MARKRVKERVYEGLHDFPLLVDAYEREGLSQAFEDRNLEENDHTLNVLPSAFAFLYLGITDTVEPEDLAKDAFEDFVGQGVKRAYQERGESVAKVEVSVDVTRAESDKPVEDMTLGEIQALARTGELDLEEAIDRLADRRMAEKLEEGSLSAENGPSENYKEWLAKMLFPEDESG</sequence>